<keyword evidence="1" id="KW-0430">Lectin</keyword>
<dbReference type="PROSITE" id="PS50231">
    <property type="entry name" value="RICIN_B_LECTIN"/>
    <property type="match status" value="1"/>
</dbReference>
<protein>
    <submittedName>
        <fullName evidence="4">RICIN domain-containing protein</fullName>
    </submittedName>
</protein>
<dbReference type="PANTHER" id="PTHR11675">
    <property type="entry name" value="N-ACETYLGALACTOSAMINYLTRANSFERASE"/>
    <property type="match status" value="1"/>
</dbReference>
<organism evidence="4 5">
    <name type="scientific">Microbispora maris</name>
    <dbReference type="NCBI Taxonomy" id="3144104"/>
    <lineage>
        <taxon>Bacteria</taxon>
        <taxon>Bacillati</taxon>
        <taxon>Actinomycetota</taxon>
        <taxon>Actinomycetes</taxon>
        <taxon>Streptosporangiales</taxon>
        <taxon>Streptosporangiaceae</taxon>
        <taxon>Microbispora</taxon>
    </lineage>
</organism>
<dbReference type="Pfam" id="PF00652">
    <property type="entry name" value="Ricin_B_lectin"/>
    <property type="match status" value="1"/>
</dbReference>
<dbReference type="SUPFAM" id="SSF50370">
    <property type="entry name" value="Ricin B-like lectins"/>
    <property type="match status" value="1"/>
</dbReference>
<feature type="domain" description="Ricin B lectin" evidence="3">
    <location>
        <begin position="8"/>
        <end position="135"/>
    </location>
</feature>
<dbReference type="Proteomes" id="UP001447516">
    <property type="component" value="Unassembled WGS sequence"/>
</dbReference>
<gene>
    <name evidence="4" type="ORF">AAH991_18135</name>
</gene>
<evidence type="ECO:0000313" key="4">
    <source>
        <dbReference type="EMBL" id="MEN3537038.1"/>
    </source>
</evidence>
<evidence type="ECO:0000313" key="5">
    <source>
        <dbReference type="Proteomes" id="UP001447516"/>
    </source>
</evidence>
<evidence type="ECO:0000259" key="3">
    <source>
        <dbReference type="SMART" id="SM00458"/>
    </source>
</evidence>
<accession>A0ABV0AP39</accession>
<dbReference type="CDD" id="cd23418">
    <property type="entry name" value="beta-trefoil_Ricin_XLN-like"/>
    <property type="match status" value="1"/>
</dbReference>
<proteinExistence type="predicted"/>
<dbReference type="SMART" id="SM00458">
    <property type="entry name" value="RICIN"/>
    <property type="match status" value="1"/>
</dbReference>
<evidence type="ECO:0000256" key="1">
    <source>
        <dbReference type="ARBA" id="ARBA00022734"/>
    </source>
</evidence>
<dbReference type="RefSeq" id="WP_346227025.1">
    <property type="nucleotide sequence ID" value="NZ_JBDJAW010000014.1"/>
</dbReference>
<reference evidence="4 5" key="1">
    <citation type="submission" date="2024-05" db="EMBL/GenBank/DDBJ databases">
        <title>Microbispora sp.ZYX-F-249.</title>
        <authorList>
            <person name="Xie H."/>
        </authorList>
    </citation>
    <scope>NUCLEOTIDE SEQUENCE [LARGE SCALE GENOMIC DNA]</scope>
    <source>
        <strain evidence="4 5">ZYX-F-249</strain>
    </source>
</reference>
<name>A0ABV0AP39_9ACTN</name>
<dbReference type="EMBL" id="JBDJAW010000014">
    <property type="protein sequence ID" value="MEN3537038.1"/>
    <property type="molecule type" value="Genomic_DNA"/>
</dbReference>
<dbReference type="InterPro" id="IPR035992">
    <property type="entry name" value="Ricin_B-like_lectins"/>
</dbReference>
<keyword evidence="2" id="KW-1015">Disulfide bond</keyword>
<evidence type="ECO:0000256" key="2">
    <source>
        <dbReference type="ARBA" id="ARBA00023157"/>
    </source>
</evidence>
<dbReference type="Gene3D" id="2.80.10.50">
    <property type="match status" value="1"/>
</dbReference>
<keyword evidence="5" id="KW-1185">Reference proteome</keyword>
<dbReference type="PANTHER" id="PTHR11675:SF126">
    <property type="entry name" value="RICIN B LECTIN DOMAIN-CONTAINING PROTEIN"/>
    <property type="match status" value="1"/>
</dbReference>
<comment type="caution">
    <text evidence="4">The sequence shown here is derived from an EMBL/GenBank/DDBJ whole genome shotgun (WGS) entry which is preliminary data.</text>
</comment>
<dbReference type="InterPro" id="IPR000772">
    <property type="entry name" value="Ricin_B_lectin"/>
</dbReference>
<sequence>PSATPTSGGGSGQIRGVASGRCLDVANASTSDGAQVQLWDCNGQTNQTWASTSAGEIRVYGNKCLDAAGSGNGAKVQIYSCWGGDNQKWRVNSDGSIQGVQSGLCLDAVGAGTGNGTQLQLYSCHGGTNQKWTWNR</sequence>
<feature type="non-terminal residue" evidence="4">
    <location>
        <position position="1"/>
    </location>
</feature>